<comment type="caution">
    <text evidence="3">The sequence shown here is derived from an EMBL/GenBank/DDBJ whole genome shotgun (WGS) entry which is preliminary data.</text>
</comment>
<sequence>MLKLFYLLVAWLAVLLGTVGIFLPLLPTTPFILLAVILFSKSSPRFATWLEQHGTFGPLINDWQRHGVVSLKAKCSASVMVAISAGLMLWMDVPWFARIAAGTCLLAVMIFLWTRPSVKNSSS</sequence>
<accession>A0ABU7G8H1</accession>
<evidence type="ECO:0000256" key="2">
    <source>
        <dbReference type="SAM" id="Phobius"/>
    </source>
</evidence>
<dbReference type="Proteomes" id="UP001310248">
    <property type="component" value="Unassembled WGS sequence"/>
</dbReference>
<dbReference type="EMBL" id="JAYDYW010000012">
    <property type="protein sequence ID" value="MEE1675304.1"/>
    <property type="molecule type" value="Genomic_DNA"/>
</dbReference>
<reference evidence="4" key="1">
    <citation type="submission" date="2023-07" db="EMBL/GenBank/DDBJ databases">
        <title>Draft genome sequence of Agarivorans aestuarii strain ZMCS4, a CAZymes producing bacteria isolated from the marine brown algae Clodostephus spongiosus.</title>
        <authorList>
            <person name="Lorente B."/>
            <person name="Cabral C."/>
            <person name="Frias J."/>
            <person name="Faria J."/>
            <person name="Toubarro D."/>
        </authorList>
    </citation>
    <scope>NUCLEOTIDE SEQUENCE [LARGE SCALE GENOMIC DNA]</scope>
    <source>
        <strain evidence="4">ZMCS4</strain>
    </source>
</reference>
<comment type="subcellular location">
    <subcellularLocation>
        <location evidence="1">Cell inner membrane</location>
        <topology evidence="1">Multi-pass membrane protein</topology>
    </subcellularLocation>
</comment>
<dbReference type="PANTHER" id="PTHR35813">
    <property type="entry name" value="INNER MEMBRANE PROTEIN YBAN"/>
    <property type="match status" value="1"/>
</dbReference>
<proteinExistence type="predicted"/>
<evidence type="ECO:0000313" key="4">
    <source>
        <dbReference type="Proteomes" id="UP001310248"/>
    </source>
</evidence>
<gene>
    <name evidence="3" type="ORF">SNR37_000629</name>
</gene>
<dbReference type="PIRSF" id="PIRSF016789">
    <property type="entry name" value="DUF454"/>
    <property type="match status" value="1"/>
</dbReference>
<dbReference type="Pfam" id="PF04304">
    <property type="entry name" value="DUF454"/>
    <property type="match status" value="1"/>
</dbReference>
<name>A0ABU7G8H1_9ALTE</name>
<organism evidence="3 4">
    <name type="scientific">Agarivorans aestuarii</name>
    <dbReference type="NCBI Taxonomy" id="1563703"/>
    <lineage>
        <taxon>Bacteria</taxon>
        <taxon>Pseudomonadati</taxon>
        <taxon>Pseudomonadota</taxon>
        <taxon>Gammaproteobacteria</taxon>
        <taxon>Alteromonadales</taxon>
        <taxon>Alteromonadaceae</taxon>
        <taxon>Agarivorans</taxon>
    </lineage>
</organism>
<evidence type="ECO:0000256" key="1">
    <source>
        <dbReference type="PIRNR" id="PIRNR016789"/>
    </source>
</evidence>
<keyword evidence="2" id="KW-1133">Transmembrane helix</keyword>
<feature type="transmembrane region" description="Helical" evidence="2">
    <location>
        <begin position="95"/>
        <end position="114"/>
    </location>
</feature>
<keyword evidence="1" id="KW-0997">Cell inner membrane</keyword>
<dbReference type="PANTHER" id="PTHR35813:SF1">
    <property type="entry name" value="INNER MEMBRANE PROTEIN YBAN"/>
    <property type="match status" value="1"/>
</dbReference>
<evidence type="ECO:0000313" key="3">
    <source>
        <dbReference type="EMBL" id="MEE1675304.1"/>
    </source>
</evidence>
<protein>
    <recommendedName>
        <fullName evidence="1">Inner membrane protein</fullName>
    </recommendedName>
</protein>
<keyword evidence="4" id="KW-1185">Reference proteome</keyword>
<keyword evidence="1" id="KW-1003">Cell membrane</keyword>
<feature type="transmembrane region" description="Helical" evidence="2">
    <location>
        <begin position="6"/>
        <end position="39"/>
    </location>
</feature>
<dbReference type="RefSeq" id="WP_163133235.1">
    <property type="nucleotide sequence ID" value="NZ_JAYDYW010000012.1"/>
</dbReference>
<dbReference type="InterPro" id="IPR007401">
    <property type="entry name" value="DUF454"/>
</dbReference>
<keyword evidence="1 2" id="KW-0472">Membrane</keyword>
<keyword evidence="2" id="KW-0812">Transmembrane</keyword>